<keyword evidence="3" id="KW-1185">Reference proteome</keyword>
<comment type="caution">
    <text evidence="2">The sequence shown here is derived from an EMBL/GenBank/DDBJ whole genome shotgun (WGS) entry which is preliminary data.</text>
</comment>
<organism evidence="2 3">
    <name type="scientific">Acaulospora morrowiae</name>
    <dbReference type="NCBI Taxonomy" id="94023"/>
    <lineage>
        <taxon>Eukaryota</taxon>
        <taxon>Fungi</taxon>
        <taxon>Fungi incertae sedis</taxon>
        <taxon>Mucoromycota</taxon>
        <taxon>Glomeromycotina</taxon>
        <taxon>Glomeromycetes</taxon>
        <taxon>Diversisporales</taxon>
        <taxon>Acaulosporaceae</taxon>
        <taxon>Acaulospora</taxon>
    </lineage>
</organism>
<feature type="region of interest" description="Disordered" evidence="1">
    <location>
        <begin position="1"/>
        <end position="41"/>
    </location>
</feature>
<proteinExistence type="predicted"/>
<name>A0A9N9N840_9GLOM</name>
<evidence type="ECO:0000313" key="2">
    <source>
        <dbReference type="EMBL" id="CAG8711323.1"/>
    </source>
</evidence>
<protein>
    <submittedName>
        <fullName evidence="2">5024_t:CDS:1</fullName>
    </submittedName>
</protein>
<feature type="non-terminal residue" evidence="2">
    <location>
        <position position="1"/>
    </location>
</feature>
<sequence>EEKTQFSDNKPNSSELELTRINNSNKEIYASDQESPNKQNR</sequence>
<dbReference type="AlphaFoldDB" id="A0A9N9N840"/>
<evidence type="ECO:0000313" key="3">
    <source>
        <dbReference type="Proteomes" id="UP000789342"/>
    </source>
</evidence>
<accession>A0A9N9N840</accession>
<dbReference type="Proteomes" id="UP000789342">
    <property type="component" value="Unassembled WGS sequence"/>
</dbReference>
<dbReference type="EMBL" id="CAJVPV010019483">
    <property type="protein sequence ID" value="CAG8711323.1"/>
    <property type="molecule type" value="Genomic_DNA"/>
</dbReference>
<gene>
    <name evidence="2" type="ORF">AMORRO_LOCUS12707</name>
</gene>
<reference evidence="2" key="1">
    <citation type="submission" date="2021-06" db="EMBL/GenBank/DDBJ databases">
        <authorList>
            <person name="Kallberg Y."/>
            <person name="Tangrot J."/>
            <person name="Rosling A."/>
        </authorList>
    </citation>
    <scope>NUCLEOTIDE SEQUENCE</scope>
    <source>
        <strain evidence="2">CL551</strain>
    </source>
</reference>
<evidence type="ECO:0000256" key="1">
    <source>
        <dbReference type="SAM" id="MobiDB-lite"/>
    </source>
</evidence>